<dbReference type="Pfam" id="PF14390">
    <property type="entry name" value="DUF4420"/>
    <property type="match status" value="1"/>
</dbReference>
<keyword evidence="2" id="KW-1185">Reference proteome</keyword>
<reference evidence="1 2" key="1">
    <citation type="submission" date="2024-01" db="EMBL/GenBank/DDBJ databases">
        <title>Chryseobacterium sp. T9W2-O.</title>
        <authorList>
            <person name="Maltman C."/>
        </authorList>
    </citation>
    <scope>NUCLEOTIDE SEQUENCE [LARGE SCALE GENOMIC DNA]</scope>
    <source>
        <strain evidence="1 2">T9W2-O</strain>
    </source>
</reference>
<proteinExistence type="predicted"/>
<organism evidence="1 2">
    <name type="scientific">Chryseobacterium salviniae</name>
    <dbReference type="NCBI Taxonomy" id="3101750"/>
    <lineage>
        <taxon>Bacteria</taxon>
        <taxon>Pseudomonadati</taxon>
        <taxon>Bacteroidota</taxon>
        <taxon>Flavobacteriia</taxon>
        <taxon>Flavobacteriales</taxon>
        <taxon>Weeksellaceae</taxon>
        <taxon>Chryseobacterium group</taxon>
        <taxon>Chryseobacterium</taxon>
    </lineage>
</organism>
<evidence type="ECO:0000313" key="1">
    <source>
        <dbReference type="EMBL" id="MEC3877694.1"/>
    </source>
</evidence>
<gene>
    <name evidence="1" type="ORF">SOP96_18410</name>
</gene>
<sequence length="322" mass="37031">MVNIKSIWETQKPTGDIIIKTRIGEIPHLNCYAATNNITGLHLYIMSVSKNVEIPELKNYRFKGVEIFSVETDDFCELNIYLLDNDLKDIFSLFIQNILEDIAKCVTENEAITKTLNVISKWKKLFDKINFNGLSIEQQKGLIGELLFINHLLDCQKSPSTVLNAWTGPDFEDKDFVFGGIGIEIKLTSSKYPKIKITNEGQLDSQNLTELFLILFISEDVKDNGFTLNSLISQTRKKLSVNIDELKFFNERLMLLGYFDEDKEHYNKMFSLKRTHSYSVSEEFPKIIKSNLPIGIYNTSYFIELSAVDNFSVEIDEITQNI</sequence>
<accession>A0ABU6HY47</accession>
<dbReference type="EMBL" id="JAYLAA010000064">
    <property type="protein sequence ID" value="MEC3877694.1"/>
    <property type="molecule type" value="Genomic_DNA"/>
</dbReference>
<name>A0ABU6HY47_9FLAO</name>
<comment type="caution">
    <text evidence="1">The sequence shown here is derived from an EMBL/GenBank/DDBJ whole genome shotgun (WGS) entry which is preliminary data.</text>
</comment>
<dbReference type="RefSeq" id="WP_326322356.1">
    <property type="nucleotide sequence ID" value="NZ_JAYLAA010000064.1"/>
</dbReference>
<dbReference type="InterPro" id="IPR025534">
    <property type="entry name" value="DUF4420"/>
</dbReference>
<dbReference type="Proteomes" id="UP001348397">
    <property type="component" value="Unassembled WGS sequence"/>
</dbReference>
<protein>
    <submittedName>
        <fullName evidence="1">PD-(D/E)XK motif protein</fullName>
    </submittedName>
</protein>
<evidence type="ECO:0000313" key="2">
    <source>
        <dbReference type="Proteomes" id="UP001348397"/>
    </source>
</evidence>